<dbReference type="AlphaFoldDB" id="A0A942E435"/>
<dbReference type="NCBIfam" id="TIGR00758">
    <property type="entry name" value="UDG_fam4"/>
    <property type="match status" value="1"/>
</dbReference>
<evidence type="ECO:0000256" key="8">
    <source>
        <dbReference type="ARBA" id="ARBA00022801"/>
    </source>
</evidence>
<reference evidence="14" key="1">
    <citation type="submission" date="2021-04" db="EMBL/GenBank/DDBJ databases">
        <title>Pseudaminobacter soli sp. nov., isolated from paddy soil contaminated by heavy metals.</title>
        <authorList>
            <person name="Zhang K."/>
        </authorList>
    </citation>
    <scope>NUCLEOTIDE SEQUENCE</scope>
    <source>
        <strain evidence="14">19-2017</strain>
    </source>
</reference>
<dbReference type="InterPro" id="IPR005122">
    <property type="entry name" value="Uracil-DNA_glycosylase-like"/>
</dbReference>
<dbReference type="EC" id="3.2.2.27" evidence="3"/>
<keyword evidence="10" id="KW-0411">Iron-sulfur</keyword>
<keyword evidence="8" id="KW-0378">Hydrolase</keyword>
<dbReference type="GO" id="GO:0004844">
    <property type="term" value="F:uracil DNA N-glycosylase activity"/>
    <property type="evidence" value="ECO:0007669"/>
    <property type="project" value="UniProtKB-EC"/>
</dbReference>
<feature type="region of interest" description="Disordered" evidence="12">
    <location>
        <begin position="37"/>
        <end position="94"/>
    </location>
</feature>
<dbReference type="RefSeq" id="WP_188256369.1">
    <property type="nucleotide sequence ID" value="NZ_JABVCF010000010.1"/>
</dbReference>
<dbReference type="SMART" id="SM00987">
    <property type="entry name" value="UreE_C"/>
    <property type="match status" value="1"/>
</dbReference>
<dbReference type="InterPro" id="IPR005273">
    <property type="entry name" value="Ura-DNA_glyco_family4"/>
</dbReference>
<comment type="catalytic activity">
    <reaction evidence="1">
        <text>Hydrolyzes single-stranded DNA or mismatched double-stranded DNA and polynucleotides, releasing free uracil.</text>
        <dbReference type="EC" id="3.2.2.27"/>
    </reaction>
</comment>
<dbReference type="InterPro" id="IPR036895">
    <property type="entry name" value="Uracil-DNA_glycosylase-like_sf"/>
</dbReference>
<keyword evidence="9" id="KW-0408">Iron</keyword>
<evidence type="ECO:0000256" key="3">
    <source>
        <dbReference type="ARBA" id="ARBA00012030"/>
    </source>
</evidence>
<dbReference type="Proteomes" id="UP000680348">
    <property type="component" value="Unassembled WGS sequence"/>
</dbReference>
<proteinExistence type="inferred from homology"/>
<dbReference type="PANTHER" id="PTHR33693">
    <property type="entry name" value="TYPE-5 URACIL-DNA GLYCOSYLASE"/>
    <property type="match status" value="1"/>
</dbReference>
<dbReference type="GO" id="GO:0006281">
    <property type="term" value="P:DNA repair"/>
    <property type="evidence" value="ECO:0007669"/>
    <property type="project" value="UniProtKB-KW"/>
</dbReference>
<accession>A0A942E435</accession>
<keyword evidence="11" id="KW-0234">DNA repair</keyword>
<dbReference type="Gene3D" id="3.40.470.10">
    <property type="entry name" value="Uracil-DNA glycosylase-like domain"/>
    <property type="match status" value="1"/>
</dbReference>
<evidence type="ECO:0000256" key="1">
    <source>
        <dbReference type="ARBA" id="ARBA00001400"/>
    </source>
</evidence>
<evidence type="ECO:0000256" key="9">
    <source>
        <dbReference type="ARBA" id="ARBA00023004"/>
    </source>
</evidence>
<dbReference type="CDD" id="cd10030">
    <property type="entry name" value="UDG-F4_TTUDGA_SPO1dp_like"/>
    <property type="match status" value="1"/>
</dbReference>
<evidence type="ECO:0000256" key="10">
    <source>
        <dbReference type="ARBA" id="ARBA00023014"/>
    </source>
</evidence>
<evidence type="ECO:0000256" key="7">
    <source>
        <dbReference type="ARBA" id="ARBA00022763"/>
    </source>
</evidence>
<dbReference type="GO" id="GO:0051539">
    <property type="term" value="F:4 iron, 4 sulfur cluster binding"/>
    <property type="evidence" value="ECO:0007669"/>
    <property type="project" value="UniProtKB-KW"/>
</dbReference>
<evidence type="ECO:0000256" key="5">
    <source>
        <dbReference type="ARBA" id="ARBA00022485"/>
    </source>
</evidence>
<evidence type="ECO:0000256" key="2">
    <source>
        <dbReference type="ARBA" id="ARBA00006521"/>
    </source>
</evidence>
<keyword evidence="15" id="KW-1185">Reference proteome</keyword>
<keyword evidence="7" id="KW-0227">DNA damage</keyword>
<comment type="similarity">
    <text evidence="2">Belongs to the uracil-DNA glycosylase (UDG) superfamily. Type 4 (UDGa) family.</text>
</comment>
<sequence length="295" mass="31857">MDLATSLSRAQLRELLAFYAEAGVDEAVSETPIDRFAETEQDKAQRAASVAKPTTPATPGSDRGRAAPSLARTAAPPAPSPAQRPQTAAVPDGSQAALARELARSASTLEELREILLSFDGCNLKATAKNLVFADGNPQADLMLVGEAPGRDEDLEGLPFVGRSGQLLDRILAAIGRDRGSAYIANVIPWRPPGNRDPSPMETEICRPFIERQIELAAPKVLVTLGNPSTKALLKTQDGITKSRGSWRDYVTASGMTIPTMPTLHPAYLLRNPAHKKFAWRDFLEIKARLEAEQQ</sequence>
<evidence type="ECO:0000256" key="11">
    <source>
        <dbReference type="ARBA" id="ARBA00023204"/>
    </source>
</evidence>
<comment type="caution">
    <text evidence="14">The sequence shown here is derived from an EMBL/GenBank/DDBJ whole genome shotgun (WGS) entry which is preliminary data.</text>
</comment>
<evidence type="ECO:0000256" key="12">
    <source>
        <dbReference type="SAM" id="MobiDB-lite"/>
    </source>
</evidence>
<keyword evidence="6" id="KW-0479">Metal-binding</keyword>
<evidence type="ECO:0000256" key="6">
    <source>
        <dbReference type="ARBA" id="ARBA00022723"/>
    </source>
</evidence>
<evidence type="ECO:0000313" key="14">
    <source>
        <dbReference type="EMBL" id="MBS3650770.1"/>
    </source>
</evidence>
<gene>
    <name evidence="14" type="ORF">KEU06_19345</name>
</gene>
<dbReference type="SMART" id="SM00986">
    <property type="entry name" value="UDG"/>
    <property type="match status" value="1"/>
</dbReference>
<keyword evidence="5" id="KW-0004">4Fe-4S</keyword>
<evidence type="ECO:0000256" key="4">
    <source>
        <dbReference type="ARBA" id="ARBA00019403"/>
    </source>
</evidence>
<feature type="compositionally biased region" description="Low complexity" evidence="12">
    <location>
        <begin position="66"/>
        <end position="75"/>
    </location>
</feature>
<dbReference type="EMBL" id="JAGWCR010000010">
    <property type="protein sequence ID" value="MBS3650770.1"/>
    <property type="molecule type" value="Genomic_DNA"/>
</dbReference>
<evidence type="ECO:0000259" key="13">
    <source>
        <dbReference type="SMART" id="SM00986"/>
    </source>
</evidence>
<dbReference type="Pfam" id="PF03167">
    <property type="entry name" value="UDG"/>
    <property type="match status" value="1"/>
</dbReference>
<dbReference type="InterPro" id="IPR051536">
    <property type="entry name" value="UDG_Type-4/5"/>
</dbReference>
<evidence type="ECO:0000313" key="15">
    <source>
        <dbReference type="Proteomes" id="UP000680348"/>
    </source>
</evidence>
<name>A0A942E435_9HYPH</name>
<organism evidence="14 15">
    <name type="scientific">Pseudaminobacter soli</name>
    <name type="common">ex Zhang et al. 2022</name>
    <dbReference type="NCBI Taxonomy" id="2831468"/>
    <lineage>
        <taxon>Bacteria</taxon>
        <taxon>Pseudomonadati</taxon>
        <taxon>Pseudomonadota</taxon>
        <taxon>Alphaproteobacteria</taxon>
        <taxon>Hyphomicrobiales</taxon>
        <taxon>Phyllobacteriaceae</taxon>
        <taxon>Pseudaminobacter</taxon>
    </lineage>
</organism>
<dbReference type="SUPFAM" id="SSF52141">
    <property type="entry name" value="Uracil-DNA glycosylase-like"/>
    <property type="match status" value="1"/>
</dbReference>
<protein>
    <recommendedName>
        <fullName evidence="4">Type-4 uracil-DNA glycosylase</fullName>
        <ecNumber evidence="3">3.2.2.27</ecNumber>
    </recommendedName>
</protein>
<feature type="domain" description="Uracil-DNA glycosylase-like" evidence="13">
    <location>
        <begin position="133"/>
        <end position="284"/>
    </location>
</feature>
<dbReference type="PANTHER" id="PTHR33693:SF1">
    <property type="entry name" value="TYPE-4 URACIL-DNA GLYCOSYLASE"/>
    <property type="match status" value="1"/>
</dbReference>
<dbReference type="GO" id="GO:0046872">
    <property type="term" value="F:metal ion binding"/>
    <property type="evidence" value="ECO:0007669"/>
    <property type="project" value="UniProtKB-KW"/>
</dbReference>